<dbReference type="NCBIfam" id="TIGR00879">
    <property type="entry name" value="SP"/>
    <property type="match status" value="1"/>
</dbReference>
<dbReference type="InterPro" id="IPR005829">
    <property type="entry name" value="Sugar_transporter_CS"/>
</dbReference>
<evidence type="ECO:0000256" key="10">
    <source>
        <dbReference type="SAM" id="Phobius"/>
    </source>
</evidence>
<dbReference type="Gene3D" id="1.20.1250.20">
    <property type="entry name" value="MFS general substrate transporter like domains"/>
    <property type="match status" value="2"/>
</dbReference>
<feature type="transmembrane region" description="Helical" evidence="10">
    <location>
        <begin position="333"/>
        <end position="353"/>
    </location>
</feature>
<name>A0A8J7SLN6_9BACT</name>
<feature type="transmembrane region" description="Helical" evidence="10">
    <location>
        <begin position="186"/>
        <end position="205"/>
    </location>
</feature>
<dbReference type="PROSITE" id="PS50850">
    <property type="entry name" value="MFS"/>
    <property type="match status" value="1"/>
</dbReference>
<organism evidence="12 13">
    <name type="scientific">Persicirhabdus sediminis</name>
    <dbReference type="NCBI Taxonomy" id="454144"/>
    <lineage>
        <taxon>Bacteria</taxon>
        <taxon>Pseudomonadati</taxon>
        <taxon>Verrucomicrobiota</taxon>
        <taxon>Verrucomicrobiia</taxon>
        <taxon>Verrucomicrobiales</taxon>
        <taxon>Verrucomicrobiaceae</taxon>
        <taxon>Persicirhabdus</taxon>
    </lineage>
</organism>
<dbReference type="RefSeq" id="WP_200312485.1">
    <property type="nucleotide sequence ID" value="NZ_JAENIM010000045.1"/>
</dbReference>
<dbReference type="PANTHER" id="PTHR48023:SF4">
    <property type="entry name" value="D-XYLOSE-PROTON SYMPORTER-LIKE 2"/>
    <property type="match status" value="1"/>
</dbReference>
<evidence type="ECO:0000313" key="12">
    <source>
        <dbReference type="EMBL" id="MBK1792476.1"/>
    </source>
</evidence>
<feature type="transmembrane region" description="Helical" evidence="10">
    <location>
        <begin position="53"/>
        <end position="74"/>
    </location>
</feature>
<sequence length="470" mass="50287">MNAKIESQPEPHNKFIIYLISSVAAIGGFLFGFDSGVINGTVSALQETFGSDSVGSGFNVSSMLLGCAAGAFIAGNLADKFGRRSIMFATALLFMLSAWGSGISSSSAEFVVYRVIGGLAVGAASVLCPAYISEIAPAQIRGKLASLQQVAIVLGLFFSFFSNYLIANSAGGAKSTFAFGFEAWQWMFWIELIPAGLFLISLFFIPESPRYLVAAGKINKAKSVLAKLSHADDSQEKLEEIESTLAAGHKPSMADLFDKIKGRIHPVLWIGIGLSIFQQLVGINVIFYYGSVLWQAAGFTESKALLINVIGGAVNVGSTLVATFYVDKWGRKPLLIAGSTIMAIFLGVMAFIFNSADVAANGDLVLGNTEGTIALIAANLFLVGFGISWGPVMWIMLGEMFPNKFRGAALAVTGFTQWVANFTVTMTFPILLANIGLSGAYSLYSIFSFISIIFVWKWVSETKGMTLEEM</sequence>
<evidence type="ECO:0000256" key="1">
    <source>
        <dbReference type="ARBA" id="ARBA00004651"/>
    </source>
</evidence>
<keyword evidence="4" id="KW-1003">Cell membrane</keyword>
<dbReference type="InterPro" id="IPR003663">
    <property type="entry name" value="Sugar/inositol_transpt"/>
</dbReference>
<feature type="transmembrane region" description="Helical" evidence="10">
    <location>
        <begin position="409"/>
        <end position="435"/>
    </location>
</feature>
<dbReference type="InterPro" id="IPR005828">
    <property type="entry name" value="MFS_sugar_transport-like"/>
</dbReference>
<protein>
    <submittedName>
        <fullName evidence="12">Sugar porter family MFS transporter</fullName>
    </submittedName>
</protein>
<evidence type="ECO:0000256" key="2">
    <source>
        <dbReference type="ARBA" id="ARBA00010992"/>
    </source>
</evidence>
<dbReference type="SUPFAM" id="SSF103473">
    <property type="entry name" value="MFS general substrate transporter"/>
    <property type="match status" value="1"/>
</dbReference>
<feature type="transmembrane region" description="Helical" evidence="10">
    <location>
        <begin position="111"/>
        <end position="132"/>
    </location>
</feature>
<keyword evidence="6 10" id="KW-0812">Transmembrane</keyword>
<proteinExistence type="inferred from homology"/>
<dbReference type="FunFam" id="1.20.1250.20:FF:000122">
    <property type="entry name" value="D-xylose transporter XylE"/>
    <property type="match status" value="1"/>
</dbReference>
<keyword evidence="5" id="KW-0762">Sugar transport</keyword>
<dbReference type="PROSITE" id="PS00217">
    <property type="entry name" value="SUGAR_TRANSPORT_2"/>
    <property type="match status" value="1"/>
</dbReference>
<reference evidence="12" key="1">
    <citation type="submission" date="2021-01" db="EMBL/GenBank/DDBJ databases">
        <title>Modified the classification status of verrucomicrobia.</title>
        <authorList>
            <person name="Feng X."/>
        </authorList>
    </citation>
    <scope>NUCLEOTIDE SEQUENCE</scope>
    <source>
        <strain evidence="12">_KCTC 22039</strain>
    </source>
</reference>
<evidence type="ECO:0000256" key="3">
    <source>
        <dbReference type="ARBA" id="ARBA00022448"/>
    </source>
</evidence>
<dbReference type="GO" id="GO:0005886">
    <property type="term" value="C:plasma membrane"/>
    <property type="evidence" value="ECO:0007669"/>
    <property type="project" value="UniProtKB-SubCell"/>
</dbReference>
<evidence type="ECO:0000313" key="13">
    <source>
        <dbReference type="Proteomes" id="UP000624703"/>
    </source>
</evidence>
<feature type="domain" description="Major facilitator superfamily (MFS) profile" evidence="11">
    <location>
        <begin position="20"/>
        <end position="463"/>
    </location>
</feature>
<dbReference type="CDD" id="cd17359">
    <property type="entry name" value="MFS_XylE_like"/>
    <property type="match status" value="1"/>
</dbReference>
<dbReference type="AlphaFoldDB" id="A0A8J7SLN6"/>
<dbReference type="PANTHER" id="PTHR48023">
    <property type="entry name" value="D-XYLOSE-PROTON SYMPORTER-LIKE 2"/>
    <property type="match status" value="1"/>
</dbReference>
<keyword evidence="7 10" id="KW-1133">Transmembrane helix</keyword>
<dbReference type="PROSITE" id="PS00216">
    <property type="entry name" value="SUGAR_TRANSPORT_1"/>
    <property type="match status" value="1"/>
</dbReference>
<feature type="transmembrane region" description="Helical" evidence="10">
    <location>
        <begin position="15"/>
        <end position="33"/>
    </location>
</feature>
<dbReference type="InterPro" id="IPR047984">
    <property type="entry name" value="XylE-like"/>
</dbReference>
<dbReference type="InterPro" id="IPR050820">
    <property type="entry name" value="MFS_Sugar_Transporter"/>
</dbReference>
<dbReference type="PRINTS" id="PR00171">
    <property type="entry name" value="SUGRTRNSPORT"/>
</dbReference>
<dbReference type="InterPro" id="IPR020846">
    <property type="entry name" value="MFS_dom"/>
</dbReference>
<gene>
    <name evidence="12" type="ORF">JIN82_15030</name>
</gene>
<feature type="transmembrane region" description="Helical" evidence="10">
    <location>
        <begin position="373"/>
        <end position="397"/>
    </location>
</feature>
<evidence type="ECO:0000256" key="6">
    <source>
        <dbReference type="ARBA" id="ARBA00022692"/>
    </source>
</evidence>
<feature type="transmembrane region" description="Helical" evidence="10">
    <location>
        <begin position="144"/>
        <end position="166"/>
    </location>
</feature>
<dbReference type="GO" id="GO:0022857">
    <property type="term" value="F:transmembrane transporter activity"/>
    <property type="evidence" value="ECO:0007669"/>
    <property type="project" value="InterPro"/>
</dbReference>
<dbReference type="InterPro" id="IPR036259">
    <property type="entry name" value="MFS_trans_sf"/>
</dbReference>
<evidence type="ECO:0000256" key="5">
    <source>
        <dbReference type="ARBA" id="ARBA00022597"/>
    </source>
</evidence>
<evidence type="ECO:0000256" key="8">
    <source>
        <dbReference type="ARBA" id="ARBA00023136"/>
    </source>
</evidence>
<evidence type="ECO:0000259" key="11">
    <source>
        <dbReference type="PROSITE" id="PS50850"/>
    </source>
</evidence>
<dbReference type="EMBL" id="JAENIM010000045">
    <property type="protein sequence ID" value="MBK1792476.1"/>
    <property type="molecule type" value="Genomic_DNA"/>
</dbReference>
<feature type="transmembrane region" description="Helical" evidence="10">
    <location>
        <begin position="267"/>
        <end position="290"/>
    </location>
</feature>
<evidence type="ECO:0000256" key="7">
    <source>
        <dbReference type="ARBA" id="ARBA00022989"/>
    </source>
</evidence>
<evidence type="ECO:0000256" key="4">
    <source>
        <dbReference type="ARBA" id="ARBA00022475"/>
    </source>
</evidence>
<feature type="transmembrane region" description="Helical" evidence="10">
    <location>
        <begin position="305"/>
        <end position="326"/>
    </location>
</feature>
<dbReference type="Proteomes" id="UP000624703">
    <property type="component" value="Unassembled WGS sequence"/>
</dbReference>
<comment type="similarity">
    <text evidence="2 9">Belongs to the major facilitator superfamily. Sugar transporter (TC 2.A.1.1) family.</text>
</comment>
<dbReference type="Pfam" id="PF00083">
    <property type="entry name" value="Sugar_tr"/>
    <property type="match status" value="1"/>
</dbReference>
<comment type="subcellular location">
    <subcellularLocation>
        <location evidence="1">Cell membrane</location>
        <topology evidence="1">Multi-pass membrane protein</topology>
    </subcellularLocation>
</comment>
<keyword evidence="8 10" id="KW-0472">Membrane</keyword>
<comment type="caution">
    <text evidence="12">The sequence shown here is derived from an EMBL/GenBank/DDBJ whole genome shotgun (WGS) entry which is preliminary data.</text>
</comment>
<feature type="transmembrane region" description="Helical" evidence="10">
    <location>
        <begin position="86"/>
        <end position="105"/>
    </location>
</feature>
<keyword evidence="13" id="KW-1185">Reference proteome</keyword>
<feature type="transmembrane region" description="Helical" evidence="10">
    <location>
        <begin position="441"/>
        <end position="459"/>
    </location>
</feature>
<accession>A0A8J7SLN6</accession>
<evidence type="ECO:0000256" key="9">
    <source>
        <dbReference type="RuleBase" id="RU003346"/>
    </source>
</evidence>
<keyword evidence="3 9" id="KW-0813">Transport</keyword>